<name>A0A1G2Q3T7_9BACT</name>
<feature type="transmembrane region" description="Helical" evidence="8">
    <location>
        <begin position="377"/>
        <end position="398"/>
    </location>
</feature>
<evidence type="ECO:0000256" key="4">
    <source>
        <dbReference type="ARBA" id="ARBA00022519"/>
    </source>
</evidence>
<dbReference type="Proteomes" id="UP000177575">
    <property type="component" value="Unassembled WGS sequence"/>
</dbReference>
<keyword evidence="5 8" id="KW-0812">Transmembrane</keyword>
<evidence type="ECO:0000256" key="2">
    <source>
        <dbReference type="ARBA" id="ARBA00005745"/>
    </source>
</evidence>
<evidence type="ECO:0000313" key="10">
    <source>
        <dbReference type="EMBL" id="OHA55243.1"/>
    </source>
</evidence>
<dbReference type="InterPro" id="IPR003004">
    <property type="entry name" value="GspF/PilC"/>
</dbReference>
<sequence>MKFSYTARNKNGELENGELEIASEHELAEYLRNKGLLLTSAEAVGENEKKHKELKIPFLNRVKTVEKIFFTQNLQVMVKAGLSVSVSLKTLAQQTSNKFFQTVLMDLYQRVDKGNSLADSLALYPKVFPELFVNMVRAGEKSGKLEDVLLQLTVQIRKSHTLIAKVRGAMTYPVIVITAMVGIAIAMIVFVIPKITGMFEEVNATLPLPTRILIALSDFMIANGLWVGIGFVVLIIAFFRLIRTKKGSYIWHGLLLKLPIIAPILRKINLAKFSRTFSSLLKTDIPVVQSFQITASTLGNSHYRRAVENAAERVKKGVQIATILAEYPKLFPPLVVQMVSVGEETGTIDTILDELAIFYEEDVDRTMSNLTTILEPILILLLGAGVGGLAVSIILPIYTLTQNI</sequence>
<feature type="domain" description="Type II secretion system protein GspF" evidence="9">
    <location>
        <begin position="273"/>
        <end position="396"/>
    </location>
</feature>
<keyword evidence="4" id="KW-0997">Cell inner membrane</keyword>
<dbReference type="PANTHER" id="PTHR30012">
    <property type="entry name" value="GENERAL SECRETION PATHWAY PROTEIN"/>
    <property type="match status" value="1"/>
</dbReference>
<dbReference type="InterPro" id="IPR042094">
    <property type="entry name" value="T2SS_GspF_sf"/>
</dbReference>
<organism evidence="10 11">
    <name type="scientific">Candidatus Veblenbacteria bacterium RIFOXYB1_FULL_43_13</name>
    <dbReference type="NCBI Taxonomy" id="1802426"/>
    <lineage>
        <taxon>Bacteria</taxon>
        <taxon>Candidatus Vebleniibacteriota</taxon>
    </lineage>
</organism>
<dbReference type="AlphaFoldDB" id="A0A1G2Q3T7"/>
<evidence type="ECO:0000259" key="9">
    <source>
        <dbReference type="Pfam" id="PF00482"/>
    </source>
</evidence>
<comment type="caution">
    <text evidence="10">The sequence shown here is derived from an EMBL/GenBank/DDBJ whole genome shotgun (WGS) entry which is preliminary data.</text>
</comment>
<protein>
    <recommendedName>
        <fullName evidence="9">Type II secretion system protein GspF domain-containing protein</fullName>
    </recommendedName>
</protein>
<dbReference type="PANTHER" id="PTHR30012:SF0">
    <property type="entry name" value="TYPE II SECRETION SYSTEM PROTEIN F-RELATED"/>
    <property type="match status" value="1"/>
</dbReference>
<evidence type="ECO:0000256" key="5">
    <source>
        <dbReference type="ARBA" id="ARBA00022692"/>
    </source>
</evidence>
<evidence type="ECO:0000256" key="6">
    <source>
        <dbReference type="ARBA" id="ARBA00022989"/>
    </source>
</evidence>
<evidence type="ECO:0000256" key="7">
    <source>
        <dbReference type="ARBA" id="ARBA00023136"/>
    </source>
</evidence>
<comment type="subcellular location">
    <subcellularLocation>
        <location evidence="1">Cell inner membrane</location>
        <topology evidence="1">Multi-pass membrane protein</topology>
    </subcellularLocation>
</comment>
<dbReference type="GO" id="GO:0005886">
    <property type="term" value="C:plasma membrane"/>
    <property type="evidence" value="ECO:0007669"/>
    <property type="project" value="UniProtKB-SubCell"/>
</dbReference>
<feature type="transmembrane region" description="Helical" evidence="8">
    <location>
        <begin position="212"/>
        <end position="239"/>
    </location>
</feature>
<dbReference type="Pfam" id="PF00482">
    <property type="entry name" value="T2SSF"/>
    <property type="match status" value="2"/>
</dbReference>
<evidence type="ECO:0000256" key="1">
    <source>
        <dbReference type="ARBA" id="ARBA00004429"/>
    </source>
</evidence>
<dbReference type="PRINTS" id="PR00812">
    <property type="entry name" value="BCTERIALGSPF"/>
</dbReference>
<evidence type="ECO:0000256" key="8">
    <source>
        <dbReference type="SAM" id="Phobius"/>
    </source>
</evidence>
<dbReference type="EMBL" id="MHTC01000021">
    <property type="protein sequence ID" value="OHA55243.1"/>
    <property type="molecule type" value="Genomic_DNA"/>
</dbReference>
<keyword evidence="6 8" id="KW-1133">Transmembrane helix</keyword>
<reference evidence="10 11" key="1">
    <citation type="journal article" date="2016" name="Nat. Commun.">
        <title>Thousands of microbial genomes shed light on interconnected biogeochemical processes in an aquifer system.</title>
        <authorList>
            <person name="Anantharaman K."/>
            <person name="Brown C.T."/>
            <person name="Hug L.A."/>
            <person name="Sharon I."/>
            <person name="Castelle C.J."/>
            <person name="Probst A.J."/>
            <person name="Thomas B.C."/>
            <person name="Singh A."/>
            <person name="Wilkins M.J."/>
            <person name="Karaoz U."/>
            <person name="Brodie E.L."/>
            <person name="Williams K.H."/>
            <person name="Hubbard S.S."/>
            <person name="Banfield J.F."/>
        </authorList>
    </citation>
    <scope>NUCLEOTIDE SEQUENCE [LARGE SCALE GENOMIC DNA]</scope>
</reference>
<gene>
    <name evidence="10" type="ORF">A2388_02370</name>
</gene>
<feature type="domain" description="Type II secretion system protein GspF" evidence="9">
    <location>
        <begin position="70"/>
        <end position="193"/>
    </location>
</feature>
<comment type="similarity">
    <text evidence="2">Belongs to the GSP F family.</text>
</comment>
<keyword evidence="7 8" id="KW-0472">Membrane</keyword>
<keyword evidence="3" id="KW-1003">Cell membrane</keyword>
<dbReference type="InterPro" id="IPR018076">
    <property type="entry name" value="T2SS_GspF_dom"/>
</dbReference>
<dbReference type="Gene3D" id="1.20.81.30">
    <property type="entry name" value="Type II secretion system (T2SS), domain F"/>
    <property type="match status" value="2"/>
</dbReference>
<accession>A0A1G2Q3T7</accession>
<feature type="transmembrane region" description="Helical" evidence="8">
    <location>
        <begin position="172"/>
        <end position="192"/>
    </location>
</feature>
<dbReference type="FunFam" id="1.20.81.30:FF:000001">
    <property type="entry name" value="Type II secretion system protein F"/>
    <property type="match status" value="2"/>
</dbReference>
<evidence type="ECO:0000313" key="11">
    <source>
        <dbReference type="Proteomes" id="UP000177575"/>
    </source>
</evidence>
<proteinExistence type="inferred from homology"/>
<evidence type="ECO:0000256" key="3">
    <source>
        <dbReference type="ARBA" id="ARBA00022475"/>
    </source>
</evidence>